<dbReference type="PANTHER" id="PTHR33480:SF1">
    <property type="entry name" value="TYR RECOMBINASE DOMAIN-CONTAINING PROTEIN"/>
    <property type="match status" value="1"/>
</dbReference>
<evidence type="ECO:0000313" key="1">
    <source>
        <dbReference type="EMBL" id="KAK9709409.1"/>
    </source>
</evidence>
<comment type="caution">
    <text evidence="1">The sequence shown here is derived from an EMBL/GenBank/DDBJ whole genome shotgun (WGS) entry which is preliminary data.</text>
</comment>
<dbReference type="GO" id="GO:0015074">
    <property type="term" value="P:DNA integration"/>
    <property type="evidence" value="ECO:0007669"/>
    <property type="project" value="InterPro"/>
</dbReference>
<organism evidence="1 2">
    <name type="scientific">Popillia japonica</name>
    <name type="common">Japanese beetle</name>
    <dbReference type="NCBI Taxonomy" id="7064"/>
    <lineage>
        <taxon>Eukaryota</taxon>
        <taxon>Metazoa</taxon>
        <taxon>Ecdysozoa</taxon>
        <taxon>Arthropoda</taxon>
        <taxon>Hexapoda</taxon>
        <taxon>Insecta</taxon>
        <taxon>Pterygota</taxon>
        <taxon>Neoptera</taxon>
        <taxon>Endopterygota</taxon>
        <taxon>Coleoptera</taxon>
        <taxon>Polyphaga</taxon>
        <taxon>Scarabaeiformia</taxon>
        <taxon>Scarabaeidae</taxon>
        <taxon>Rutelinae</taxon>
        <taxon>Popillia</taxon>
    </lineage>
</organism>
<dbReference type="AlphaFoldDB" id="A0AAW1JXM6"/>
<protein>
    <submittedName>
        <fullName evidence="1">Uncharacterized protein</fullName>
    </submittedName>
</protein>
<dbReference type="Proteomes" id="UP001458880">
    <property type="component" value="Unassembled WGS sequence"/>
</dbReference>
<proteinExistence type="predicted"/>
<dbReference type="GO" id="GO:0006310">
    <property type="term" value="P:DNA recombination"/>
    <property type="evidence" value="ECO:0007669"/>
    <property type="project" value="InterPro"/>
</dbReference>
<sequence>MDALSNSETNLRTYEQNFTSLNQEECMDALSNSEKILTRHYKRVVTGGKGGRPVVILFPTNIQGYVEKIIEIRNSTDLVPSSNPYLFGYPDSTRWARGDVAIRKFAKKAHLQYPEQLTSNKLRKQIAIRKFAKKAHLQYPEQLTSNKLRKQIATVMQILNLNKEESEQFAQFMGHTEKTHNEFYKLPQDLYQTAKISKLLILMDKGLSSKYKGKSLEEIDINPHEEYAETDESDDAAESSTADASVAVDTNGCGVSAKKKTGRTPWTTAQINVVKTHFKKHIRLKQAPKKHECEKLLSQYPDLLQNKDWVRVKTCV</sequence>
<reference evidence="1 2" key="1">
    <citation type="journal article" date="2024" name="BMC Genomics">
        <title>De novo assembly and annotation of Popillia japonica's genome with initial clues to its potential as an invasive pest.</title>
        <authorList>
            <person name="Cucini C."/>
            <person name="Boschi S."/>
            <person name="Funari R."/>
            <person name="Cardaioli E."/>
            <person name="Iannotti N."/>
            <person name="Marturano G."/>
            <person name="Paoli F."/>
            <person name="Bruttini M."/>
            <person name="Carapelli A."/>
            <person name="Frati F."/>
            <person name="Nardi F."/>
        </authorList>
    </citation>
    <scope>NUCLEOTIDE SEQUENCE [LARGE SCALE GENOMIC DNA]</scope>
    <source>
        <strain evidence="1">DMR45628</strain>
    </source>
</reference>
<gene>
    <name evidence="1" type="ORF">QE152_g26657</name>
</gene>
<keyword evidence="2" id="KW-1185">Reference proteome</keyword>
<dbReference type="InterPro" id="IPR013762">
    <property type="entry name" value="Integrase-like_cat_sf"/>
</dbReference>
<accession>A0AAW1JXM6</accession>
<dbReference type="GO" id="GO:0003677">
    <property type="term" value="F:DNA binding"/>
    <property type="evidence" value="ECO:0007669"/>
    <property type="project" value="InterPro"/>
</dbReference>
<dbReference type="Gene3D" id="1.10.443.10">
    <property type="entry name" value="Intergrase catalytic core"/>
    <property type="match status" value="1"/>
</dbReference>
<dbReference type="EMBL" id="JASPKY010000310">
    <property type="protein sequence ID" value="KAK9709409.1"/>
    <property type="molecule type" value="Genomic_DNA"/>
</dbReference>
<dbReference type="PANTHER" id="PTHR33480">
    <property type="entry name" value="SET DOMAIN-CONTAINING PROTEIN-RELATED"/>
    <property type="match status" value="1"/>
</dbReference>
<name>A0AAW1JXM6_POPJA</name>
<evidence type="ECO:0000313" key="2">
    <source>
        <dbReference type="Proteomes" id="UP001458880"/>
    </source>
</evidence>